<keyword evidence="3" id="KW-1185">Reference proteome</keyword>
<dbReference type="GO" id="GO:0016884">
    <property type="term" value="F:carbon-nitrogen ligase activity, with glutamine as amido-N-donor"/>
    <property type="evidence" value="ECO:0007669"/>
    <property type="project" value="InterPro"/>
</dbReference>
<dbReference type="EMBL" id="WBZC01000021">
    <property type="protein sequence ID" value="KAB3535346.1"/>
    <property type="molecule type" value="Genomic_DNA"/>
</dbReference>
<name>A0A6I0F9X4_9FIRM</name>
<protein>
    <submittedName>
        <fullName evidence="2">GatB/YqeY domain-containing protein</fullName>
    </submittedName>
</protein>
<dbReference type="Gene3D" id="1.10.10.410">
    <property type="match status" value="1"/>
</dbReference>
<comment type="caution">
    <text evidence="2">The sequence shown here is derived from an EMBL/GenBank/DDBJ whole genome shotgun (WGS) entry which is preliminary data.</text>
</comment>
<dbReference type="Proteomes" id="UP000432715">
    <property type="component" value="Unassembled WGS sequence"/>
</dbReference>
<reference evidence="2 3" key="1">
    <citation type="submission" date="2019-10" db="EMBL/GenBank/DDBJ databases">
        <title>Alkaliphilus serpentinus sp. nov. and Alkaliphilus pronyensis sp. nov., two novel anaerobic alkaliphilic species isolated from the serpentinized-hosted hydrothermal field of the Prony Bay (New Caledonia).</title>
        <authorList>
            <person name="Postec A."/>
        </authorList>
    </citation>
    <scope>NUCLEOTIDE SEQUENCE [LARGE SCALE GENOMIC DNA]</scope>
    <source>
        <strain evidence="2 3">LacV</strain>
    </source>
</reference>
<dbReference type="InterPro" id="IPR023168">
    <property type="entry name" value="GatB_Yqey_C_2"/>
</dbReference>
<organism evidence="2 3">
    <name type="scientific">Alkaliphilus pronyensis</name>
    <dbReference type="NCBI Taxonomy" id="1482732"/>
    <lineage>
        <taxon>Bacteria</taxon>
        <taxon>Bacillati</taxon>
        <taxon>Bacillota</taxon>
        <taxon>Clostridia</taxon>
        <taxon>Peptostreptococcales</taxon>
        <taxon>Natronincolaceae</taxon>
        <taxon>Alkaliphilus</taxon>
    </lineage>
</organism>
<dbReference type="InterPro" id="IPR042184">
    <property type="entry name" value="YqeY/Aim41_N"/>
</dbReference>
<proteinExistence type="predicted"/>
<sequence length="148" mass="16802">MSLKELLASDLKEAMKEKNQLRKNVITMIRSDIKQTEVDSRVELTDEDVISIISKQVKQRKDALSDFSKGGRDDLVKQAEEEIKWLMTYLPEQLSEEEVSRIVLETKNEVGASTMKDMGMMMAALMPKLKGKAEGKLVSDLVKKHLMS</sequence>
<dbReference type="Gene3D" id="1.10.1510.10">
    <property type="entry name" value="Uncharacterised protein YqeY/AIM41 PF09424, N-terminal domain"/>
    <property type="match status" value="1"/>
</dbReference>
<dbReference type="AlphaFoldDB" id="A0A6I0F9X4"/>
<dbReference type="InterPro" id="IPR003789">
    <property type="entry name" value="Asn/Gln_tRNA_amidoTrase-B-like"/>
</dbReference>
<dbReference type="PANTHER" id="PTHR28055:SF1">
    <property type="entry name" value="ALTERED INHERITANCE OF MITOCHONDRIA PROTEIN 41, MITOCHONDRIAL"/>
    <property type="match status" value="1"/>
</dbReference>
<dbReference type="PANTHER" id="PTHR28055">
    <property type="entry name" value="ALTERED INHERITANCE OF MITOCHONDRIA PROTEIN 41, MITOCHONDRIAL"/>
    <property type="match status" value="1"/>
</dbReference>
<feature type="coiled-coil region" evidence="1">
    <location>
        <begin position="4"/>
        <end position="31"/>
    </location>
</feature>
<dbReference type="Pfam" id="PF09424">
    <property type="entry name" value="YqeY"/>
    <property type="match status" value="1"/>
</dbReference>
<dbReference type="OrthoDB" id="9794041at2"/>
<accession>A0A6I0F9X4</accession>
<keyword evidence="1" id="KW-0175">Coiled coil</keyword>
<evidence type="ECO:0000313" key="2">
    <source>
        <dbReference type="EMBL" id="KAB3535346.1"/>
    </source>
</evidence>
<dbReference type="InterPro" id="IPR019004">
    <property type="entry name" value="YqeY/Aim41"/>
</dbReference>
<dbReference type="RefSeq" id="WP_151860830.1">
    <property type="nucleotide sequence ID" value="NZ_WBZC01000021.1"/>
</dbReference>
<gene>
    <name evidence="2" type="ORF">F8154_06670</name>
</gene>
<dbReference type="SUPFAM" id="SSF89095">
    <property type="entry name" value="GatB/YqeY motif"/>
    <property type="match status" value="1"/>
</dbReference>
<evidence type="ECO:0000256" key="1">
    <source>
        <dbReference type="SAM" id="Coils"/>
    </source>
</evidence>
<evidence type="ECO:0000313" key="3">
    <source>
        <dbReference type="Proteomes" id="UP000432715"/>
    </source>
</evidence>